<organism evidence="2 3">
    <name type="scientific">Streptomyces drozdowiczii</name>
    <dbReference type="NCBI Taxonomy" id="202862"/>
    <lineage>
        <taxon>Bacteria</taxon>
        <taxon>Bacillati</taxon>
        <taxon>Actinomycetota</taxon>
        <taxon>Actinomycetes</taxon>
        <taxon>Kitasatosporales</taxon>
        <taxon>Streptomycetaceae</taxon>
        <taxon>Streptomyces</taxon>
    </lineage>
</organism>
<name>A0ABY6PVQ9_9ACTN</name>
<dbReference type="RefSeq" id="WP_073965318.1">
    <property type="nucleotide sequence ID" value="NZ_CP098740.1"/>
</dbReference>
<accession>A0ABY6PVQ9</accession>
<evidence type="ECO:0000313" key="3">
    <source>
        <dbReference type="Proteomes" id="UP001164963"/>
    </source>
</evidence>
<proteinExistence type="predicted"/>
<dbReference type="EMBL" id="CP098740">
    <property type="protein sequence ID" value="UZK56422.1"/>
    <property type="molecule type" value="Genomic_DNA"/>
</dbReference>
<feature type="region of interest" description="Disordered" evidence="1">
    <location>
        <begin position="29"/>
        <end position="59"/>
    </location>
</feature>
<keyword evidence="3" id="KW-1185">Reference proteome</keyword>
<evidence type="ECO:0008006" key="4">
    <source>
        <dbReference type="Google" id="ProtNLM"/>
    </source>
</evidence>
<dbReference type="Proteomes" id="UP001164963">
    <property type="component" value="Chromosome"/>
</dbReference>
<gene>
    <name evidence="2" type="ORF">NEH16_22105</name>
</gene>
<reference evidence="2" key="1">
    <citation type="journal article" date="2022" name="Front. Microbiol.">
        <title>Mirubactin C rescues the lethal effect of cell wall biosynthesis mutations in Bacillus subtilis.</title>
        <authorList>
            <person name="Kepplinger B."/>
            <person name="Wen X."/>
            <person name="Tyler A.R."/>
            <person name="Kim B.Y."/>
            <person name="Brown J."/>
            <person name="Banks P."/>
            <person name="Dashti Y."/>
            <person name="Mackenzie E.S."/>
            <person name="Wills C."/>
            <person name="Kawai Y."/>
            <person name="Waldron K.J."/>
            <person name="Allenby N.E.E."/>
            <person name="Wu L.J."/>
            <person name="Hall M.J."/>
            <person name="Errington J."/>
        </authorList>
    </citation>
    <scope>NUCLEOTIDE SEQUENCE</scope>
    <source>
        <strain evidence="2">MDA8-470</strain>
    </source>
</reference>
<protein>
    <recommendedName>
        <fullName evidence="4">Secreted protein</fullName>
    </recommendedName>
</protein>
<sequence>MNVVIVLILVAVLAPLAFVALAPKVPARRNAFPGRSRRRPAPTRLSEIPRQQVPRHHAR</sequence>
<evidence type="ECO:0000313" key="2">
    <source>
        <dbReference type="EMBL" id="UZK56422.1"/>
    </source>
</evidence>
<evidence type="ECO:0000256" key="1">
    <source>
        <dbReference type="SAM" id="MobiDB-lite"/>
    </source>
</evidence>